<accession>A0ABD0KWB4</accession>
<evidence type="ECO:0000256" key="1">
    <source>
        <dbReference type="ARBA" id="ARBA00007699"/>
    </source>
</evidence>
<dbReference type="Proteomes" id="UP001519460">
    <property type="component" value="Unassembled WGS sequence"/>
</dbReference>
<evidence type="ECO:0000313" key="7">
    <source>
        <dbReference type="EMBL" id="KAK7491404.1"/>
    </source>
</evidence>
<keyword evidence="4" id="KW-0342">GTP-binding</keyword>
<evidence type="ECO:0000256" key="2">
    <source>
        <dbReference type="ARBA" id="ARBA00022517"/>
    </source>
</evidence>
<sequence>MQPVLGQTSLLFIRAAQQLHKLMLPRQRQGAFLQVVTPVVIQDLGLASAPKPLKPKKPKGHTEKVKHFVDYKRLVVRGGSGGDGCMSFTSLYRKEFAGPDGGNGGNGGHVIFQASSNCKSLAHLKSVITAESGMKGATRMCHGRNAEHTYIEVPPGTIIRRESAESVGNLDKVGEICIVARGGAGGKGNYFFLTNENRAPAKAELGAKGQEERLRVELRTMAHAGLIGFPNAGKSTLLRAISRARPKVAAYPFTTLNPHVGIVEYDDYEQVAVADIPGLIKGAHQNRGLGISFLRHIQRCACLLYVLDLSSGEPWTQLQDLRFELEQYEPGLSQRPHAIVGNKVDVEGAQDVLAELQAHVDLPVFAVSAKYRTGIEPLLDHLRELYDKHAGKGT</sequence>
<dbReference type="InterPro" id="IPR005225">
    <property type="entry name" value="Small_GTP-bd"/>
</dbReference>
<dbReference type="PANTHER" id="PTHR11702">
    <property type="entry name" value="DEVELOPMENTALLY REGULATED GTP-BINDING PROTEIN-RELATED"/>
    <property type="match status" value="1"/>
</dbReference>
<dbReference type="NCBIfam" id="TIGR02729">
    <property type="entry name" value="Obg_CgtA"/>
    <property type="match status" value="1"/>
</dbReference>
<dbReference type="NCBIfam" id="NF008956">
    <property type="entry name" value="PRK12299.1"/>
    <property type="match status" value="1"/>
</dbReference>
<dbReference type="InterPro" id="IPR045086">
    <property type="entry name" value="OBG_GTPase"/>
</dbReference>
<dbReference type="InterPro" id="IPR036726">
    <property type="entry name" value="GTP1_OBG_dom_sf"/>
</dbReference>
<evidence type="ECO:0008006" key="9">
    <source>
        <dbReference type="Google" id="ProtNLM"/>
    </source>
</evidence>
<evidence type="ECO:0000313" key="8">
    <source>
        <dbReference type="Proteomes" id="UP001519460"/>
    </source>
</evidence>
<dbReference type="SUPFAM" id="SSF52540">
    <property type="entry name" value="P-loop containing nucleoside triphosphate hydrolases"/>
    <property type="match status" value="1"/>
</dbReference>
<gene>
    <name evidence="7" type="ORF">BaRGS_00017382</name>
</gene>
<dbReference type="PIRSF" id="PIRSF002401">
    <property type="entry name" value="GTP_bd_Obg/CgtA"/>
    <property type="match status" value="1"/>
</dbReference>
<dbReference type="EMBL" id="JACVVK020000115">
    <property type="protein sequence ID" value="KAK7491404.1"/>
    <property type="molecule type" value="Genomic_DNA"/>
</dbReference>
<reference evidence="7 8" key="1">
    <citation type="journal article" date="2023" name="Sci. Data">
        <title>Genome assembly of the Korean intertidal mud-creeper Batillaria attramentaria.</title>
        <authorList>
            <person name="Patra A.K."/>
            <person name="Ho P.T."/>
            <person name="Jun S."/>
            <person name="Lee S.J."/>
            <person name="Kim Y."/>
            <person name="Won Y.J."/>
        </authorList>
    </citation>
    <scope>NUCLEOTIDE SEQUENCE [LARGE SCALE GENOMIC DNA]</scope>
    <source>
        <strain evidence="7">Wonlab-2016</strain>
    </source>
</reference>
<dbReference type="PROSITE" id="PS51710">
    <property type="entry name" value="G_OBG"/>
    <property type="match status" value="1"/>
</dbReference>
<dbReference type="AlphaFoldDB" id="A0ABD0KWB4"/>
<dbReference type="InterPro" id="IPR006169">
    <property type="entry name" value="GTP1_OBG_dom"/>
</dbReference>
<feature type="domain" description="Obg" evidence="6">
    <location>
        <begin position="66"/>
        <end position="221"/>
    </location>
</feature>
<dbReference type="InterPro" id="IPR014100">
    <property type="entry name" value="GTP-bd_Obg/CgtA"/>
</dbReference>
<keyword evidence="8" id="KW-1185">Reference proteome</keyword>
<feature type="domain" description="OBG-type G" evidence="5">
    <location>
        <begin position="222"/>
        <end position="387"/>
    </location>
</feature>
<dbReference type="PRINTS" id="PR00326">
    <property type="entry name" value="GTP1OBG"/>
</dbReference>
<dbReference type="CDD" id="cd01898">
    <property type="entry name" value="Obg"/>
    <property type="match status" value="1"/>
</dbReference>
<name>A0ABD0KWB4_9CAEN</name>
<dbReference type="PROSITE" id="PS51883">
    <property type="entry name" value="OBG"/>
    <property type="match status" value="1"/>
</dbReference>
<dbReference type="GO" id="GO:0005525">
    <property type="term" value="F:GTP binding"/>
    <property type="evidence" value="ECO:0007669"/>
    <property type="project" value="UniProtKB-KW"/>
</dbReference>
<dbReference type="InterPro" id="IPR031167">
    <property type="entry name" value="G_OBG"/>
</dbReference>
<dbReference type="HAMAP" id="MF_01454">
    <property type="entry name" value="GTPase_Obg"/>
    <property type="match status" value="1"/>
</dbReference>
<evidence type="ECO:0000256" key="3">
    <source>
        <dbReference type="ARBA" id="ARBA00022741"/>
    </source>
</evidence>
<evidence type="ECO:0000259" key="6">
    <source>
        <dbReference type="PROSITE" id="PS51883"/>
    </source>
</evidence>
<dbReference type="Gene3D" id="3.40.50.300">
    <property type="entry name" value="P-loop containing nucleotide triphosphate hydrolases"/>
    <property type="match status" value="1"/>
</dbReference>
<evidence type="ECO:0000256" key="4">
    <source>
        <dbReference type="ARBA" id="ARBA00023134"/>
    </source>
</evidence>
<comment type="similarity">
    <text evidence="1">Belongs to the TRAFAC class OBG-HflX-like GTPase superfamily. OBG GTPase family.</text>
</comment>
<dbReference type="InterPro" id="IPR006073">
    <property type="entry name" value="GTP-bd"/>
</dbReference>
<dbReference type="InterPro" id="IPR027417">
    <property type="entry name" value="P-loop_NTPase"/>
</dbReference>
<dbReference type="PANTHER" id="PTHR11702:SF31">
    <property type="entry name" value="MITOCHONDRIAL RIBOSOME-ASSOCIATED GTPASE 2"/>
    <property type="match status" value="1"/>
</dbReference>
<protein>
    <recommendedName>
        <fullName evidence="9">Mitochondrial ribosome-associated GTPase 2</fullName>
    </recommendedName>
</protein>
<organism evidence="7 8">
    <name type="scientific">Batillaria attramentaria</name>
    <dbReference type="NCBI Taxonomy" id="370345"/>
    <lineage>
        <taxon>Eukaryota</taxon>
        <taxon>Metazoa</taxon>
        <taxon>Spiralia</taxon>
        <taxon>Lophotrochozoa</taxon>
        <taxon>Mollusca</taxon>
        <taxon>Gastropoda</taxon>
        <taxon>Caenogastropoda</taxon>
        <taxon>Sorbeoconcha</taxon>
        <taxon>Cerithioidea</taxon>
        <taxon>Batillariidae</taxon>
        <taxon>Batillaria</taxon>
    </lineage>
</organism>
<comment type="caution">
    <text evidence="7">The sequence shown here is derived from an EMBL/GenBank/DDBJ whole genome shotgun (WGS) entry which is preliminary data.</text>
</comment>
<dbReference type="NCBIfam" id="TIGR00231">
    <property type="entry name" value="small_GTP"/>
    <property type="match status" value="1"/>
</dbReference>
<dbReference type="FunFam" id="2.70.210.12:FF:000001">
    <property type="entry name" value="GTPase Obg"/>
    <property type="match status" value="1"/>
</dbReference>
<keyword evidence="2" id="KW-0690">Ribosome biogenesis</keyword>
<dbReference type="Pfam" id="PF01018">
    <property type="entry name" value="GTP1_OBG"/>
    <property type="match status" value="1"/>
</dbReference>
<keyword evidence="3" id="KW-0547">Nucleotide-binding</keyword>
<dbReference type="GO" id="GO:0042254">
    <property type="term" value="P:ribosome biogenesis"/>
    <property type="evidence" value="ECO:0007669"/>
    <property type="project" value="UniProtKB-UniRule"/>
</dbReference>
<proteinExistence type="inferred from homology"/>
<dbReference type="Pfam" id="PF01926">
    <property type="entry name" value="MMR_HSR1"/>
    <property type="match status" value="1"/>
</dbReference>
<dbReference type="SUPFAM" id="SSF82051">
    <property type="entry name" value="Obg GTP-binding protein N-terminal domain"/>
    <property type="match status" value="1"/>
</dbReference>
<evidence type="ECO:0000259" key="5">
    <source>
        <dbReference type="PROSITE" id="PS51710"/>
    </source>
</evidence>
<dbReference type="Gene3D" id="2.70.210.12">
    <property type="entry name" value="GTP1/OBG domain"/>
    <property type="match status" value="1"/>
</dbReference>